<evidence type="ECO:0000256" key="3">
    <source>
        <dbReference type="ARBA" id="ARBA00022737"/>
    </source>
</evidence>
<proteinExistence type="inferred from homology"/>
<dbReference type="Pfam" id="PF08790">
    <property type="entry name" value="zf-LYAR"/>
    <property type="match status" value="1"/>
</dbReference>
<keyword evidence="3" id="KW-0677">Repeat</keyword>
<evidence type="ECO:0000256" key="6">
    <source>
        <dbReference type="ARBA" id="ARBA00023242"/>
    </source>
</evidence>
<dbReference type="FunFam" id="3.30.1490.490:FF:000001">
    <property type="entry name" value="cell growth-regulating nucleolar protein-like"/>
    <property type="match status" value="1"/>
</dbReference>
<evidence type="ECO:0000256" key="5">
    <source>
        <dbReference type="ARBA" id="ARBA00022833"/>
    </source>
</evidence>
<dbReference type="InterPro" id="IPR014898">
    <property type="entry name" value="Znf_C2H2_LYAR"/>
</dbReference>
<dbReference type="InterPro" id="IPR036236">
    <property type="entry name" value="Znf_C2H2_sf"/>
</dbReference>
<dbReference type="STRING" id="109895.A0A507DZQ7"/>
<dbReference type="EMBL" id="QEAQ01000061">
    <property type="protein sequence ID" value="TPX56951.1"/>
    <property type="molecule type" value="Genomic_DNA"/>
</dbReference>
<keyword evidence="5" id="KW-0862">Zinc</keyword>
<dbReference type="AlphaFoldDB" id="A0A507DZQ7"/>
<dbReference type="GO" id="GO:0008270">
    <property type="term" value="F:zinc ion binding"/>
    <property type="evidence" value="ECO:0007669"/>
    <property type="project" value="UniProtKB-KW"/>
</dbReference>
<keyword evidence="4 8" id="KW-0863">Zinc-finger</keyword>
<dbReference type="GO" id="GO:0000122">
    <property type="term" value="P:negative regulation of transcription by RNA polymerase II"/>
    <property type="evidence" value="ECO:0007669"/>
    <property type="project" value="TreeGrafter"/>
</dbReference>
<evidence type="ECO:0000256" key="1">
    <source>
        <dbReference type="ARBA" id="ARBA00004123"/>
    </source>
</evidence>
<dbReference type="PANTHER" id="PTHR13100">
    <property type="entry name" value="CELL GROWTH-REGULATING NUCLEOLAR PROTEIN LYAR"/>
    <property type="match status" value="1"/>
</dbReference>
<evidence type="ECO:0000313" key="12">
    <source>
        <dbReference type="Proteomes" id="UP000318582"/>
    </source>
</evidence>
<accession>A0A507DZQ7</accession>
<dbReference type="PROSITE" id="PS51804">
    <property type="entry name" value="ZF_C2HC_LYAR"/>
    <property type="match status" value="2"/>
</dbReference>
<comment type="subcellular location">
    <subcellularLocation>
        <location evidence="1">Nucleus</location>
    </subcellularLocation>
</comment>
<evidence type="ECO:0000256" key="2">
    <source>
        <dbReference type="ARBA" id="ARBA00022723"/>
    </source>
</evidence>
<organism evidence="11 12">
    <name type="scientific">Powellomyces hirtus</name>
    <dbReference type="NCBI Taxonomy" id="109895"/>
    <lineage>
        <taxon>Eukaryota</taxon>
        <taxon>Fungi</taxon>
        <taxon>Fungi incertae sedis</taxon>
        <taxon>Chytridiomycota</taxon>
        <taxon>Chytridiomycota incertae sedis</taxon>
        <taxon>Chytridiomycetes</taxon>
        <taxon>Spizellomycetales</taxon>
        <taxon>Powellomycetaceae</taxon>
        <taxon>Powellomyces</taxon>
    </lineage>
</organism>
<comment type="similarity">
    <text evidence="7">Belongs to the UPF0743 family.</text>
</comment>
<dbReference type="GO" id="GO:0003677">
    <property type="term" value="F:DNA binding"/>
    <property type="evidence" value="ECO:0007669"/>
    <property type="project" value="InterPro"/>
</dbReference>
<reference evidence="11 12" key="1">
    <citation type="journal article" date="2019" name="Sci. Rep.">
        <title>Comparative genomics of chytrid fungi reveal insights into the obligate biotrophic and pathogenic lifestyle of Synchytrium endobioticum.</title>
        <authorList>
            <person name="van de Vossenberg B.T.L.H."/>
            <person name="Warris S."/>
            <person name="Nguyen H.D.T."/>
            <person name="van Gent-Pelzer M.P.E."/>
            <person name="Joly D.L."/>
            <person name="van de Geest H.C."/>
            <person name="Bonants P.J.M."/>
            <person name="Smith D.S."/>
            <person name="Levesque C.A."/>
            <person name="van der Lee T.A.J."/>
        </authorList>
    </citation>
    <scope>NUCLEOTIDE SEQUENCE [LARGE SCALE GENOMIC DNA]</scope>
    <source>
        <strain evidence="11 12">CBS 809.83</strain>
    </source>
</reference>
<dbReference type="Proteomes" id="UP000318582">
    <property type="component" value="Unassembled WGS sequence"/>
</dbReference>
<dbReference type="GO" id="GO:0005730">
    <property type="term" value="C:nucleolus"/>
    <property type="evidence" value="ECO:0007669"/>
    <property type="project" value="TreeGrafter"/>
</dbReference>
<evidence type="ECO:0000256" key="9">
    <source>
        <dbReference type="SAM" id="MobiDB-lite"/>
    </source>
</evidence>
<feature type="compositionally biased region" description="Basic and acidic residues" evidence="9">
    <location>
        <begin position="111"/>
        <end position="129"/>
    </location>
</feature>
<gene>
    <name evidence="11" type="ORF">PhCBS80983_g04165</name>
</gene>
<dbReference type="PANTHER" id="PTHR13100:SF10">
    <property type="entry name" value="CELL GROWTH-REGULATING NUCLEOLAR PROTEIN"/>
    <property type="match status" value="1"/>
</dbReference>
<evidence type="ECO:0000256" key="4">
    <source>
        <dbReference type="ARBA" id="ARBA00022771"/>
    </source>
</evidence>
<name>A0A507DZQ7_9FUNG</name>
<evidence type="ECO:0000256" key="8">
    <source>
        <dbReference type="PROSITE-ProRule" id="PRU01145"/>
    </source>
</evidence>
<dbReference type="SUPFAM" id="SSF57667">
    <property type="entry name" value="beta-beta-alpha zinc fingers"/>
    <property type="match status" value="2"/>
</dbReference>
<dbReference type="Gene3D" id="3.30.1490.490">
    <property type="match status" value="1"/>
</dbReference>
<keyword evidence="2" id="KW-0479">Metal-binding</keyword>
<feature type="domain" description="Zinc finger C2H2 LYAR-type" evidence="10">
    <location>
        <begin position="30"/>
        <end position="57"/>
    </location>
</feature>
<dbReference type="InterPro" id="IPR039999">
    <property type="entry name" value="LYAR"/>
</dbReference>
<evidence type="ECO:0000256" key="7">
    <source>
        <dbReference type="ARBA" id="ARBA00061084"/>
    </source>
</evidence>
<dbReference type="GO" id="GO:0006364">
    <property type="term" value="P:rRNA processing"/>
    <property type="evidence" value="ECO:0007669"/>
    <property type="project" value="TreeGrafter"/>
</dbReference>
<evidence type="ECO:0000259" key="10">
    <source>
        <dbReference type="Pfam" id="PF08790"/>
    </source>
</evidence>
<keyword evidence="6" id="KW-0539">Nucleus</keyword>
<feature type="compositionally biased region" description="Low complexity" evidence="9">
    <location>
        <begin position="67"/>
        <end position="84"/>
    </location>
</feature>
<feature type="region of interest" description="Disordered" evidence="9">
    <location>
        <begin position="62"/>
        <end position="84"/>
    </location>
</feature>
<feature type="region of interest" description="Disordered" evidence="9">
    <location>
        <begin position="111"/>
        <end position="144"/>
    </location>
</feature>
<sequence length="225" mass="24606">MVSFVCESCQETLKKAKLDQHTYRCHYAQFSCIDCSVTFQGTDYRAHTSCISEAEKYQGALYKGPKKNGTNNAKNGNAQQQQQQAKLVAAAENIAKPLPTESLIDQIKKAEAATGTGDKRAREEEKELEAGVATETKKTKKSKKGKDASEKIIVAIKEVTVSADIPSAINKVLKKNPEVTLAELRSKVVKRLTKGSADTTEQAIFEAFDENVKIVFADGVASLKF</sequence>
<keyword evidence="12" id="KW-1185">Reference proteome</keyword>
<comment type="caution">
    <text evidence="11">The sequence shown here is derived from an EMBL/GenBank/DDBJ whole genome shotgun (WGS) entry which is preliminary data.</text>
</comment>
<evidence type="ECO:0000313" key="11">
    <source>
        <dbReference type="EMBL" id="TPX56951.1"/>
    </source>
</evidence>
<protein>
    <recommendedName>
        <fullName evidence="10">Zinc finger C2H2 LYAR-type domain-containing protein</fullName>
    </recommendedName>
</protein>